<keyword evidence="10" id="KW-1185">Reference proteome</keyword>
<proteinExistence type="inferred from homology"/>
<evidence type="ECO:0000256" key="6">
    <source>
        <dbReference type="ARBA" id="ARBA00023098"/>
    </source>
</evidence>
<evidence type="ECO:0000256" key="7">
    <source>
        <dbReference type="SAM" id="Phobius"/>
    </source>
</evidence>
<evidence type="ECO:0000313" key="9">
    <source>
        <dbReference type="EMBL" id="TCN25970.1"/>
    </source>
</evidence>
<dbReference type="RefSeq" id="WP_309136122.1">
    <property type="nucleotide sequence ID" value="NZ_JABUHM010000009.1"/>
</dbReference>
<evidence type="ECO:0000256" key="5">
    <source>
        <dbReference type="ARBA" id="ARBA00022963"/>
    </source>
</evidence>
<keyword evidence="7" id="KW-0472">Membrane</keyword>
<dbReference type="InterPro" id="IPR025202">
    <property type="entry name" value="PLD-like_dom"/>
</dbReference>
<dbReference type="CDD" id="cd09130">
    <property type="entry name" value="PLDc_unchar2_2"/>
    <property type="match status" value="1"/>
</dbReference>
<dbReference type="EMBL" id="SLVV01000004">
    <property type="protein sequence ID" value="TCN25970.1"/>
    <property type="molecule type" value="Genomic_DNA"/>
</dbReference>
<sequence length="477" mass="54646">MKLRRLQLKRKRFWLPLLLVFIIGSIIAYHSFKPLPAGLSYEGEIHQLGNISFLYDLTYKDLEGKKKTEQQIFKRMLEAAGEAEEFIVLDMFLFNGYDMGKGNLPNISEKLTNKLLELKQEKNLDIYLITDEINLTYGAHPSHHMQKLRDHGVKVIFTDLKPLRDSNPLYSGIWRTFFQWFGETGNGWLPNPMAKKAPDVTLRSYLELLNLKANHRKVFITDKTAIVASANPHDASGLNSNIAIEAGGNVIGDLLKTEQAVADFSGGVKLPEISERKERGAMKAQVLTEGKIRKHIAMELDSSKKGDTVWIGMFYLADRKIIDHIDSAADRGVKVRIILDPNKNAFGNQKAGLPNVPVAAELQRLGNKNIEIKWYNVSEEQYHPKMIYFDRKQEGLVIGGSANYTRRNLDDYNPETDLKYWGPSDTKGIQEVNSYFKRIWENQGGNYTLEYEENEDALTPAKYIIYWLQKMLRFTTY</sequence>
<dbReference type="GO" id="GO:0006793">
    <property type="term" value="P:phosphorus metabolic process"/>
    <property type="evidence" value="ECO:0007669"/>
    <property type="project" value="UniProtKB-ARBA"/>
</dbReference>
<dbReference type="PANTHER" id="PTHR43856:SF1">
    <property type="entry name" value="MITOCHONDRIAL CARDIOLIPIN HYDROLASE"/>
    <property type="match status" value="1"/>
</dbReference>
<keyword evidence="6" id="KW-0443">Lipid metabolism</keyword>
<evidence type="ECO:0000256" key="3">
    <source>
        <dbReference type="ARBA" id="ARBA00012027"/>
    </source>
</evidence>
<dbReference type="EC" id="3.1.4.4" evidence="3"/>
<evidence type="ECO:0000256" key="1">
    <source>
        <dbReference type="ARBA" id="ARBA00000798"/>
    </source>
</evidence>
<keyword evidence="4" id="KW-0378">Hydrolase</keyword>
<dbReference type="SUPFAM" id="SSF56024">
    <property type="entry name" value="Phospholipase D/nuclease"/>
    <property type="match status" value="2"/>
</dbReference>
<comment type="similarity">
    <text evidence="2">Belongs to the phospholipase D family.</text>
</comment>
<evidence type="ECO:0000259" key="8">
    <source>
        <dbReference type="PROSITE" id="PS50035"/>
    </source>
</evidence>
<dbReference type="PROSITE" id="PS50035">
    <property type="entry name" value="PLD"/>
    <property type="match status" value="1"/>
</dbReference>
<dbReference type="GO" id="GO:0016891">
    <property type="term" value="F:RNA endonuclease activity producing 5'-phosphomonoesters, hydrolytic mechanism"/>
    <property type="evidence" value="ECO:0007669"/>
    <property type="project" value="TreeGrafter"/>
</dbReference>
<dbReference type="PANTHER" id="PTHR43856">
    <property type="entry name" value="CARDIOLIPIN HYDROLASE"/>
    <property type="match status" value="1"/>
</dbReference>
<dbReference type="Gene3D" id="3.30.870.10">
    <property type="entry name" value="Endonuclease Chain A"/>
    <property type="match status" value="2"/>
</dbReference>
<reference evidence="9 10" key="1">
    <citation type="journal article" date="2015" name="Stand. Genomic Sci.">
        <title>Genomic Encyclopedia of Bacterial and Archaeal Type Strains, Phase III: the genomes of soil and plant-associated and newly described type strains.</title>
        <authorList>
            <person name="Whitman W.B."/>
            <person name="Woyke T."/>
            <person name="Klenk H.P."/>
            <person name="Zhou Y."/>
            <person name="Lilburn T.G."/>
            <person name="Beck B.J."/>
            <person name="De Vos P."/>
            <person name="Vandamme P."/>
            <person name="Eisen J.A."/>
            <person name="Garrity G."/>
            <person name="Hugenholtz P."/>
            <person name="Kyrpides N.C."/>
        </authorList>
    </citation>
    <scope>NUCLEOTIDE SEQUENCE [LARGE SCALE GENOMIC DNA]</scope>
    <source>
        <strain evidence="9 10">CV53</strain>
    </source>
</reference>
<comment type="catalytic activity">
    <reaction evidence="1">
        <text>a 1,2-diacyl-sn-glycero-3-phosphocholine + H2O = a 1,2-diacyl-sn-glycero-3-phosphate + choline + H(+)</text>
        <dbReference type="Rhea" id="RHEA:14445"/>
        <dbReference type="ChEBI" id="CHEBI:15354"/>
        <dbReference type="ChEBI" id="CHEBI:15377"/>
        <dbReference type="ChEBI" id="CHEBI:15378"/>
        <dbReference type="ChEBI" id="CHEBI:57643"/>
        <dbReference type="ChEBI" id="CHEBI:58608"/>
        <dbReference type="EC" id="3.1.4.4"/>
    </reaction>
</comment>
<dbReference type="InterPro" id="IPR051406">
    <property type="entry name" value="PLD_domain"/>
</dbReference>
<dbReference type="Proteomes" id="UP000295689">
    <property type="component" value="Unassembled WGS sequence"/>
</dbReference>
<keyword evidence="7" id="KW-0812">Transmembrane</keyword>
<name>A0A4V2RDS8_9BACI</name>
<gene>
    <name evidence="9" type="ORF">EV146_10477</name>
</gene>
<evidence type="ECO:0000313" key="10">
    <source>
        <dbReference type="Proteomes" id="UP000295689"/>
    </source>
</evidence>
<evidence type="ECO:0000256" key="4">
    <source>
        <dbReference type="ARBA" id="ARBA00022801"/>
    </source>
</evidence>
<dbReference type="GO" id="GO:0004630">
    <property type="term" value="F:phospholipase D activity"/>
    <property type="evidence" value="ECO:0007669"/>
    <property type="project" value="UniProtKB-EC"/>
</dbReference>
<dbReference type="AlphaFoldDB" id="A0A4V2RDS8"/>
<comment type="caution">
    <text evidence="9">The sequence shown here is derived from an EMBL/GenBank/DDBJ whole genome shotgun (WGS) entry which is preliminary data.</text>
</comment>
<feature type="domain" description="PLD phosphodiesterase" evidence="8">
    <location>
        <begin position="378"/>
        <end position="408"/>
    </location>
</feature>
<dbReference type="InterPro" id="IPR001736">
    <property type="entry name" value="PLipase_D/transphosphatidylase"/>
</dbReference>
<accession>A0A4V2RDS8</accession>
<evidence type="ECO:0000256" key="2">
    <source>
        <dbReference type="ARBA" id="ARBA00008664"/>
    </source>
</evidence>
<feature type="transmembrane region" description="Helical" evidence="7">
    <location>
        <begin position="12"/>
        <end position="32"/>
    </location>
</feature>
<organism evidence="9 10">
    <name type="scientific">Mesobacillus foraminis</name>
    <dbReference type="NCBI Taxonomy" id="279826"/>
    <lineage>
        <taxon>Bacteria</taxon>
        <taxon>Bacillati</taxon>
        <taxon>Bacillota</taxon>
        <taxon>Bacilli</taxon>
        <taxon>Bacillales</taxon>
        <taxon>Bacillaceae</taxon>
        <taxon>Mesobacillus</taxon>
    </lineage>
</organism>
<keyword evidence="5" id="KW-0442">Lipid degradation</keyword>
<dbReference type="Pfam" id="PF13091">
    <property type="entry name" value="PLDc_2"/>
    <property type="match status" value="1"/>
</dbReference>
<dbReference type="GO" id="GO:0016042">
    <property type="term" value="P:lipid catabolic process"/>
    <property type="evidence" value="ECO:0007669"/>
    <property type="project" value="UniProtKB-KW"/>
</dbReference>
<keyword evidence="7" id="KW-1133">Transmembrane helix</keyword>
<protein>
    <recommendedName>
        <fullName evidence="3">phospholipase D</fullName>
        <ecNumber evidence="3">3.1.4.4</ecNumber>
    </recommendedName>
</protein>
<dbReference type="CDD" id="cd09129">
    <property type="entry name" value="PLDc_unchar2_1"/>
    <property type="match status" value="1"/>
</dbReference>